<dbReference type="Gene3D" id="1.10.287.110">
    <property type="entry name" value="DnaJ domain"/>
    <property type="match status" value="1"/>
</dbReference>
<feature type="non-terminal residue" evidence="2">
    <location>
        <position position="1"/>
    </location>
</feature>
<dbReference type="SUPFAM" id="SSF46565">
    <property type="entry name" value="Chaperone J-domain"/>
    <property type="match status" value="1"/>
</dbReference>
<gene>
    <name evidence="1" type="ORF">METZ01_LOCUS412829</name>
    <name evidence="2" type="ORF">METZ01_LOCUS427129</name>
</gene>
<evidence type="ECO:0008006" key="3">
    <source>
        <dbReference type="Google" id="ProtNLM"/>
    </source>
</evidence>
<dbReference type="EMBL" id="UINC01170301">
    <property type="protein sequence ID" value="SVD74275.1"/>
    <property type="molecule type" value="Genomic_DNA"/>
</dbReference>
<evidence type="ECO:0000313" key="1">
    <source>
        <dbReference type="EMBL" id="SVD59975.1"/>
    </source>
</evidence>
<organism evidence="2">
    <name type="scientific">marine metagenome</name>
    <dbReference type="NCBI Taxonomy" id="408172"/>
    <lineage>
        <taxon>unclassified sequences</taxon>
        <taxon>metagenomes</taxon>
        <taxon>ecological metagenomes</taxon>
    </lineage>
</organism>
<dbReference type="EMBL" id="UINC01161024">
    <property type="protein sequence ID" value="SVD59975.1"/>
    <property type="molecule type" value="Genomic_DNA"/>
</dbReference>
<name>A0A382XUF3_9ZZZZ</name>
<sequence>VPPNRNTAQKDYETLQLKPGASLDSIKNAYKTLVKIWH</sequence>
<dbReference type="AlphaFoldDB" id="A0A382XUF3"/>
<feature type="non-terminal residue" evidence="2">
    <location>
        <position position="38"/>
    </location>
</feature>
<proteinExistence type="predicted"/>
<accession>A0A382XUF3</accession>
<evidence type="ECO:0000313" key="2">
    <source>
        <dbReference type="EMBL" id="SVD74275.1"/>
    </source>
</evidence>
<protein>
    <recommendedName>
        <fullName evidence="3">J domain-containing protein</fullName>
    </recommendedName>
</protein>
<reference evidence="2" key="1">
    <citation type="submission" date="2018-05" db="EMBL/GenBank/DDBJ databases">
        <authorList>
            <person name="Lanie J.A."/>
            <person name="Ng W.-L."/>
            <person name="Kazmierczak K.M."/>
            <person name="Andrzejewski T.M."/>
            <person name="Davidsen T.M."/>
            <person name="Wayne K.J."/>
            <person name="Tettelin H."/>
            <person name="Glass J.I."/>
            <person name="Rusch D."/>
            <person name="Podicherti R."/>
            <person name="Tsui H.-C.T."/>
            <person name="Winkler M.E."/>
        </authorList>
    </citation>
    <scope>NUCLEOTIDE SEQUENCE</scope>
</reference>
<dbReference type="InterPro" id="IPR036869">
    <property type="entry name" value="J_dom_sf"/>
</dbReference>